<sequence length="151" mass="15786">MLPEYPALTADTSMTGSPILRVDSGFADLTITDATCVALMHAADCRPPTETIFGNSTRHASSTSSHRGAKEHPTGRLPGDCARPARPMIAFLPAMSGAAATKCRVYGWAGFLKISATSPCSTTRPEYITATSSAKSAITAKSCVMYKAATP</sequence>
<dbReference type="AlphaFoldDB" id="A0A6J7U8H8"/>
<evidence type="ECO:0000256" key="1">
    <source>
        <dbReference type="SAM" id="MobiDB-lite"/>
    </source>
</evidence>
<accession>A0A6J7U8H8</accession>
<reference evidence="2" key="1">
    <citation type="submission" date="2020-05" db="EMBL/GenBank/DDBJ databases">
        <authorList>
            <person name="Chiriac C."/>
            <person name="Salcher M."/>
            <person name="Ghai R."/>
            <person name="Kavagutti S V."/>
        </authorList>
    </citation>
    <scope>NUCLEOTIDE SEQUENCE</scope>
</reference>
<gene>
    <name evidence="2" type="ORF">UFOPK4345_00420</name>
</gene>
<organism evidence="2">
    <name type="scientific">freshwater metagenome</name>
    <dbReference type="NCBI Taxonomy" id="449393"/>
    <lineage>
        <taxon>unclassified sequences</taxon>
        <taxon>metagenomes</taxon>
        <taxon>ecological metagenomes</taxon>
    </lineage>
</organism>
<protein>
    <submittedName>
        <fullName evidence="2">Unannotated protein</fullName>
    </submittedName>
</protein>
<evidence type="ECO:0000313" key="2">
    <source>
        <dbReference type="EMBL" id="CAB5062071.1"/>
    </source>
</evidence>
<feature type="region of interest" description="Disordered" evidence="1">
    <location>
        <begin position="52"/>
        <end position="79"/>
    </location>
</feature>
<name>A0A6J7U8H8_9ZZZZ</name>
<proteinExistence type="predicted"/>
<dbReference type="EMBL" id="CAFBQV010000045">
    <property type="protein sequence ID" value="CAB5062071.1"/>
    <property type="molecule type" value="Genomic_DNA"/>
</dbReference>
<feature type="compositionally biased region" description="Low complexity" evidence="1">
    <location>
        <begin position="54"/>
        <end position="66"/>
    </location>
</feature>